<keyword evidence="2" id="KW-1185">Reference proteome</keyword>
<reference evidence="1" key="1">
    <citation type="submission" date="2020-09" db="EMBL/GenBank/DDBJ databases">
        <title>Iningainema tapete sp. nov. (Scytonemataceae, Cyanobacteria) from greenhouses in central Florida (USA) produces two types of nodularin with biosynthetic potential for microcystin-LR and anabaenopeptins.</title>
        <authorList>
            <person name="Berthold D.E."/>
            <person name="Lefler F.W."/>
            <person name="Huang I.-S."/>
            <person name="Abdulla H."/>
            <person name="Zimba P.V."/>
            <person name="Laughinghouse H.D. IV."/>
        </authorList>
    </citation>
    <scope>NUCLEOTIDE SEQUENCE</scope>
    <source>
        <strain evidence="1">BLCCT55</strain>
    </source>
</reference>
<evidence type="ECO:0000313" key="2">
    <source>
        <dbReference type="Proteomes" id="UP000629098"/>
    </source>
</evidence>
<dbReference type="AlphaFoldDB" id="A0A8J7C4F3"/>
<accession>A0A8J7C4F3</accession>
<sequence length="95" mass="11196">MKIDARGAVMAAKKYFEEIQELIGNTLQDILLEELELSEDKKFWLITLGFNRPVYRTKNPLIPEIMPSPEYKREYKLFKIDSETGEVQSMKIREV</sequence>
<dbReference type="EMBL" id="JACXAE010000023">
    <property type="protein sequence ID" value="MBD2771404.1"/>
    <property type="molecule type" value="Genomic_DNA"/>
</dbReference>
<name>A0A8J7C4F3_9CYAN</name>
<organism evidence="1 2">
    <name type="scientific">Iningainema tapete BLCC-T55</name>
    <dbReference type="NCBI Taxonomy" id="2748662"/>
    <lineage>
        <taxon>Bacteria</taxon>
        <taxon>Bacillati</taxon>
        <taxon>Cyanobacteriota</taxon>
        <taxon>Cyanophyceae</taxon>
        <taxon>Nostocales</taxon>
        <taxon>Scytonemataceae</taxon>
        <taxon>Iningainema tapete</taxon>
    </lineage>
</organism>
<dbReference type="Proteomes" id="UP000629098">
    <property type="component" value="Unassembled WGS sequence"/>
</dbReference>
<comment type="caution">
    <text evidence="1">The sequence shown here is derived from an EMBL/GenBank/DDBJ whole genome shotgun (WGS) entry which is preliminary data.</text>
</comment>
<dbReference type="RefSeq" id="WP_190825699.1">
    <property type="nucleotide sequence ID" value="NZ_CAWPPI010000023.1"/>
</dbReference>
<proteinExistence type="predicted"/>
<evidence type="ECO:0000313" key="1">
    <source>
        <dbReference type="EMBL" id="MBD2771404.1"/>
    </source>
</evidence>
<protein>
    <submittedName>
        <fullName evidence="1">Uncharacterized protein</fullName>
    </submittedName>
</protein>
<gene>
    <name evidence="1" type="ORF">ICL16_04565</name>
</gene>